<dbReference type="EMBL" id="UINC01223813">
    <property type="protein sequence ID" value="SVE53161.1"/>
    <property type="molecule type" value="Genomic_DNA"/>
</dbReference>
<proteinExistence type="predicted"/>
<organism evidence="1">
    <name type="scientific">marine metagenome</name>
    <dbReference type="NCBI Taxonomy" id="408172"/>
    <lineage>
        <taxon>unclassified sequences</taxon>
        <taxon>metagenomes</taxon>
        <taxon>ecological metagenomes</taxon>
    </lineage>
</organism>
<gene>
    <name evidence="1" type="ORF">METZ01_LOCUS506015</name>
</gene>
<dbReference type="AlphaFoldDB" id="A0A383E8X4"/>
<protein>
    <submittedName>
        <fullName evidence="1">Uncharacterized protein</fullName>
    </submittedName>
</protein>
<evidence type="ECO:0000313" key="1">
    <source>
        <dbReference type="EMBL" id="SVE53161.1"/>
    </source>
</evidence>
<reference evidence="1" key="1">
    <citation type="submission" date="2018-05" db="EMBL/GenBank/DDBJ databases">
        <authorList>
            <person name="Lanie J.A."/>
            <person name="Ng W.-L."/>
            <person name="Kazmierczak K.M."/>
            <person name="Andrzejewski T.M."/>
            <person name="Davidsen T.M."/>
            <person name="Wayne K.J."/>
            <person name="Tettelin H."/>
            <person name="Glass J.I."/>
            <person name="Rusch D."/>
            <person name="Podicherti R."/>
            <person name="Tsui H.-C.T."/>
            <person name="Winkler M.E."/>
        </authorList>
    </citation>
    <scope>NUCLEOTIDE SEQUENCE</scope>
</reference>
<sequence length="26" mass="2949">PLQNKTIPVEIVSSHYVDPKGERVRS</sequence>
<name>A0A383E8X4_9ZZZZ</name>
<feature type="non-terminal residue" evidence="1">
    <location>
        <position position="1"/>
    </location>
</feature>
<accession>A0A383E8X4</accession>